<evidence type="ECO:0000259" key="10">
    <source>
        <dbReference type="Pfam" id="PF24878"/>
    </source>
</evidence>
<feature type="transmembrane region" description="Helical" evidence="8">
    <location>
        <begin position="374"/>
        <end position="393"/>
    </location>
</feature>
<evidence type="ECO:0000313" key="12">
    <source>
        <dbReference type="Proteomes" id="UP001623384"/>
    </source>
</evidence>
<keyword evidence="4 11" id="KW-0808">Transferase</keyword>
<dbReference type="Pfam" id="PF24878">
    <property type="entry name" value="YkcB_C"/>
    <property type="match status" value="1"/>
</dbReference>
<evidence type="ECO:0000256" key="3">
    <source>
        <dbReference type="ARBA" id="ARBA00022676"/>
    </source>
</evidence>
<name>A0ABZ2RB96_9MICC</name>
<dbReference type="Proteomes" id="UP001623384">
    <property type="component" value="Chromosome"/>
</dbReference>
<feature type="transmembrane region" description="Helical" evidence="8">
    <location>
        <begin position="319"/>
        <end position="337"/>
    </location>
</feature>
<dbReference type="InterPro" id="IPR056785">
    <property type="entry name" value="YkcA/B-like_C"/>
</dbReference>
<feature type="transmembrane region" description="Helical" evidence="8">
    <location>
        <begin position="207"/>
        <end position="224"/>
    </location>
</feature>
<keyword evidence="2" id="KW-1003">Cell membrane</keyword>
<dbReference type="GO" id="GO:0016757">
    <property type="term" value="F:glycosyltransferase activity"/>
    <property type="evidence" value="ECO:0007669"/>
    <property type="project" value="UniProtKB-KW"/>
</dbReference>
<dbReference type="EC" id="2.4.-.-" evidence="11"/>
<dbReference type="RefSeq" id="WP_406637124.1">
    <property type="nucleotide sequence ID" value="NZ_CP148033.1"/>
</dbReference>
<dbReference type="PANTHER" id="PTHR33908:SF3">
    <property type="entry name" value="UNDECAPRENYL PHOSPHATE-ALPHA-4-AMINO-4-DEOXY-L-ARABINOSE ARABINOSYL TRANSFERASE"/>
    <property type="match status" value="1"/>
</dbReference>
<organism evidence="11 12">
    <name type="scientific">Pseudarthrobacter quantipunctorum</name>
    <dbReference type="NCBI Taxonomy" id="3128980"/>
    <lineage>
        <taxon>Bacteria</taxon>
        <taxon>Bacillati</taxon>
        <taxon>Actinomycetota</taxon>
        <taxon>Actinomycetes</taxon>
        <taxon>Micrococcales</taxon>
        <taxon>Micrococcaceae</taxon>
        <taxon>Pseudarthrobacter</taxon>
    </lineage>
</organism>
<gene>
    <name evidence="11" type="ORF">WHH00_05280</name>
</gene>
<feature type="transmembrane region" description="Helical" evidence="8">
    <location>
        <begin position="231"/>
        <end position="249"/>
    </location>
</feature>
<evidence type="ECO:0000256" key="2">
    <source>
        <dbReference type="ARBA" id="ARBA00022475"/>
    </source>
</evidence>
<feature type="transmembrane region" description="Helical" evidence="8">
    <location>
        <begin position="456"/>
        <end position="475"/>
    </location>
</feature>
<keyword evidence="12" id="KW-1185">Reference proteome</keyword>
<dbReference type="Pfam" id="PF13231">
    <property type="entry name" value="PMT_2"/>
    <property type="match status" value="1"/>
</dbReference>
<feature type="transmembrane region" description="Helical" evidence="8">
    <location>
        <begin position="186"/>
        <end position="201"/>
    </location>
</feature>
<sequence>MELSQTSTEVGRASKTKAFSDLRRRLLGKGTSDRAQFALLALTSLTYLWGLDRNGWANSYYSAAAMAGSQDWTAFFFSSSDPGNAISVDKPPLSLWVMSASVWAFGLNPWSILVPQALMGVASVYLLYRMVRTYVSAAAGLLAGAFLAVTPVATVMFRYNNPDALLTLLMIGVAFSALEAIRRSSFLWLILAGALTGAALLTKQLQIALILPAVATAYLMFATAPVVKRLLHLLAALLTAGVTGGWWFFLVQMTPASSRPFVGGSRFNSAIELTLGYNGLDRLTGEDASRTMSPAAANVAEKLDPGFQRFLQPQFSGQFGWFLPLAIAGLCLAVWHLKRRSGSKQYRALLVLCSVWFLCSATVLAFMSGIVHPYYSLTLVPPLSCLAAIGLIHMYRLRHRRGMRVALATTLLATMIIGFVSASRSTADFPFGPQVALAVGSAAVALTVLPPPSRILNAVSVGILAVALMVGPVVWSANTVFSPHIGAGVVAGPSILGIRTDHPDRKQLGSDVPASFVAVMFGDVPEQGVVARLRAAPESTRWAAAMVGSETAANYQLDSGRSVLPIGGFDGTDPHPTLEQFQTIVGEGKVASLVIQELPPLTLEGRGESAKIVAWVRQSFSVEQVGDAEYYDLRQ</sequence>
<keyword evidence="6 8" id="KW-1133">Transmembrane helix</keyword>
<feature type="domain" description="Glycosyltransferase RgtA/B/C/D-like" evidence="9">
    <location>
        <begin position="89"/>
        <end position="238"/>
    </location>
</feature>
<evidence type="ECO:0000256" key="1">
    <source>
        <dbReference type="ARBA" id="ARBA00004651"/>
    </source>
</evidence>
<accession>A0ABZ2RB96</accession>
<feature type="transmembrane region" description="Helical" evidence="8">
    <location>
        <begin position="405"/>
        <end position="423"/>
    </location>
</feature>
<dbReference type="EMBL" id="CP148033">
    <property type="protein sequence ID" value="WXK94219.1"/>
    <property type="molecule type" value="Genomic_DNA"/>
</dbReference>
<evidence type="ECO:0000256" key="5">
    <source>
        <dbReference type="ARBA" id="ARBA00022692"/>
    </source>
</evidence>
<dbReference type="InterPro" id="IPR038731">
    <property type="entry name" value="RgtA/B/C-like"/>
</dbReference>
<dbReference type="PANTHER" id="PTHR33908">
    <property type="entry name" value="MANNOSYLTRANSFERASE YKCB-RELATED"/>
    <property type="match status" value="1"/>
</dbReference>
<feature type="transmembrane region" description="Helical" evidence="8">
    <location>
        <begin position="102"/>
        <end position="128"/>
    </location>
</feature>
<dbReference type="InterPro" id="IPR050297">
    <property type="entry name" value="LipidA_mod_glycosyltrf_83"/>
</dbReference>
<feature type="transmembrane region" description="Helical" evidence="8">
    <location>
        <begin position="349"/>
        <end position="368"/>
    </location>
</feature>
<evidence type="ECO:0000259" key="9">
    <source>
        <dbReference type="Pfam" id="PF13231"/>
    </source>
</evidence>
<feature type="domain" description="Putative mannosyltransferase YkcA/B-like C-terminal" evidence="10">
    <location>
        <begin position="530"/>
        <end position="618"/>
    </location>
</feature>
<feature type="transmembrane region" description="Helical" evidence="8">
    <location>
        <begin position="135"/>
        <end position="158"/>
    </location>
</feature>
<evidence type="ECO:0000313" key="11">
    <source>
        <dbReference type="EMBL" id="WXK94219.1"/>
    </source>
</evidence>
<keyword evidence="3 11" id="KW-0328">Glycosyltransferase</keyword>
<feature type="transmembrane region" description="Helical" evidence="8">
    <location>
        <begin position="429"/>
        <end position="449"/>
    </location>
</feature>
<protein>
    <submittedName>
        <fullName evidence="11">Glycosyltransferase family 39 protein</fullName>
        <ecNumber evidence="11">2.4.-.-</ecNumber>
    </submittedName>
</protein>
<comment type="subcellular location">
    <subcellularLocation>
        <location evidence="1">Cell membrane</location>
        <topology evidence="1">Multi-pass membrane protein</topology>
    </subcellularLocation>
</comment>
<evidence type="ECO:0000256" key="6">
    <source>
        <dbReference type="ARBA" id="ARBA00022989"/>
    </source>
</evidence>
<evidence type="ECO:0000256" key="8">
    <source>
        <dbReference type="SAM" id="Phobius"/>
    </source>
</evidence>
<proteinExistence type="predicted"/>
<evidence type="ECO:0000256" key="4">
    <source>
        <dbReference type="ARBA" id="ARBA00022679"/>
    </source>
</evidence>
<feature type="transmembrane region" description="Helical" evidence="8">
    <location>
        <begin position="164"/>
        <end position="181"/>
    </location>
</feature>
<reference evidence="11 12" key="1">
    <citation type="submission" date="2024-03" db="EMBL/GenBank/DDBJ databases">
        <title>Rhodococcus navarretei sp. nov. and Pseudarthrobacter quantumdoti sp. nov., two new species with the ability to biosynthesize Quantum Dots isolated from soil samples at Union Glacier, Antarctica.</title>
        <authorList>
            <person name="Vargas M."/>
        </authorList>
    </citation>
    <scope>NUCLEOTIDE SEQUENCE [LARGE SCALE GENOMIC DNA]</scope>
    <source>
        <strain evidence="11 12">RC-2-3</strain>
    </source>
</reference>
<keyword evidence="7 8" id="KW-0472">Membrane</keyword>
<keyword evidence="5 8" id="KW-0812">Transmembrane</keyword>
<evidence type="ECO:0000256" key="7">
    <source>
        <dbReference type="ARBA" id="ARBA00023136"/>
    </source>
</evidence>